<feature type="region of interest" description="Disordered" evidence="1">
    <location>
        <begin position="1"/>
        <end position="33"/>
    </location>
</feature>
<sequence>MRRTVAPPPRAAPLRRRTAVAPPPHAAPPRRQTAIAHRRIQLLKAEAAMNATGLRHCIEDKDAMAAASTTSPPKAPRSAPSTNAI</sequence>
<feature type="compositionally biased region" description="Pro residues" evidence="1">
    <location>
        <begin position="1"/>
        <end position="11"/>
    </location>
</feature>
<reference evidence="2" key="1">
    <citation type="submission" date="2014-09" db="EMBL/GenBank/DDBJ databases">
        <authorList>
            <person name="Magalhaes I.L.F."/>
            <person name="Oliveira U."/>
            <person name="Santos F.R."/>
            <person name="Vidigal T.H.D.A."/>
            <person name="Brescovit A.D."/>
            <person name="Santos A.J."/>
        </authorList>
    </citation>
    <scope>NUCLEOTIDE SEQUENCE</scope>
    <source>
        <tissue evidence="2">Shoot tissue taken approximately 20 cm above the soil surface</tissue>
    </source>
</reference>
<reference evidence="2" key="2">
    <citation type="journal article" date="2015" name="Data Brief">
        <title>Shoot transcriptome of the giant reed, Arundo donax.</title>
        <authorList>
            <person name="Barrero R.A."/>
            <person name="Guerrero F.D."/>
            <person name="Moolhuijzen P."/>
            <person name="Goolsby J.A."/>
            <person name="Tidwell J."/>
            <person name="Bellgard S.E."/>
            <person name="Bellgard M.I."/>
        </authorList>
    </citation>
    <scope>NUCLEOTIDE SEQUENCE</scope>
    <source>
        <tissue evidence="2">Shoot tissue taken approximately 20 cm above the soil surface</tissue>
    </source>
</reference>
<feature type="region of interest" description="Disordered" evidence="1">
    <location>
        <begin position="64"/>
        <end position="85"/>
    </location>
</feature>
<evidence type="ECO:0000256" key="1">
    <source>
        <dbReference type="SAM" id="MobiDB-lite"/>
    </source>
</evidence>
<evidence type="ECO:0000313" key="2">
    <source>
        <dbReference type="EMBL" id="JAE30026.1"/>
    </source>
</evidence>
<dbReference type="EMBL" id="GBRH01167870">
    <property type="protein sequence ID" value="JAE30026.1"/>
    <property type="molecule type" value="Transcribed_RNA"/>
</dbReference>
<accession>A0A0A9H5A4</accession>
<dbReference type="AlphaFoldDB" id="A0A0A9H5A4"/>
<name>A0A0A9H5A4_ARUDO</name>
<organism evidence="2">
    <name type="scientific">Arundo donax</name>
    <name type="common">Giant reed</name>
    <name type="synonym">Donax arundinaceus</name>
    <dbReference type="NCBI Taxonomy" id="35708"/>
    <lineage>
        <taxon>Eukaryota</taxon>
        <taxon>Viridiplantae</taxon>
        <taxon>Streptophyta</taxon>
        <taxon>Embryophyta</taxon>
        <taxon>Tracheophyta</taxon>
        <taxon>Spermatophyta</taxon>
        <taxon>Magnoliopsida</taxon>
        <taxon>Liliopsida</taxon>
        <taxon>Poales</taxon>
        <taxon>Poaceae</taxon>
        <taxon>PACMAD clade</taxon>
        <taxon>Arundinoideae</taxon>
        <taxon>Arundineae</taxon>
        <taxon>Arundo</taxon>
    </lineage>
</organism>
<proteinExistence type="predicted"/>
<protein>
    <submittedName>
        <fullName evidence="2">Uncharacterized protein</fullName>
    </submittedName>
</protein>